<gene>
    <name evidence="2" type="ORF">BDN71DRAFT_1052152</name>
</gene>
<evidence type="ECO:0000313" key="2">
    <source>
        <dbReference type="EMBL" id="KAF9493829.1"/>
    </source>
</evidence>
<organism evidence="2 3">
    <name type="scientific">Pleurotus eryngii</name>
    <name type="common">Boletus of the steppes</name>
    <dbReference type="NCBI Taxonomy" id="5323"/>
    <lineage>
        <taxon>Eukaryota</taxon>
        <taxon>Fungi</taxon>
        <taxon>Dikarya</taxon>
        <taxon>Basidiomycota</taxon>
        <taxon>Agaricomycotina</taxon>
        <taxon>Agaricomycetes</taxon>
        <taxon>Agaricomycetidae</taxon>
        <taxon>Agaricales</taxon>
        <taxon>Pleurotineae</taxon>
        <taxon>Pleurotaceae</taxon>
        <taxon>Pleurotus</taxon>
    </lineage>
</organism>
<feature type="transmembrane region" description="Helical" evidence="1">
    <location>
        <begin position="88"/>
        <end position="109"/>
    </location>
</feature>
<reference evidence="2" key="1">
    <citation type="submission" date="2020-11" db="EMBL/GenBank/DDBJ databases">
        <authorList>
            <consortium name="DOE Joint Genome Institute"/>
            <person name="Ahrendt S."/>
            <person name="Riley R."/>
            <person name="Andreopoulos W."/>
            <person name="Labutti K."/>
            <person name="Pangilinan J."/>
            <person name="Ruiz-Duenas F.J."/>
            <person name="Barrasa J.M."/>
            <person name="Sanchez-Garcia M."/>
            <person name="Camarero S."/>
            <person name="Miyauchi S."/>
            <person name="Serrano A."/>
            <person name="Linde D."/>
            <person name="Babiker R."/>
            <person name="Drula E."/>
            <person name="Ayuso-Fernandez I."/>
            <person name="Pacheco R."/>
            <person name="Padilla G."/>
            <person name="Ferreira P."/>
            <person name="Barriuso J."/>
            <person name="Kellner H."/>
            <person name="Castanera R."/>
            <person name="Alfaro M."/>
            <person name="Ramirez L."/>
            <person name="Pisabarro A.G."/>
            <person name="Kuo A."/>
            <person name="Tritt A."/>
            <person name="Lipzen A."/>
            <person name="He G."/>
            <person name="Yan M."/>
            <person name="Ng V."/>
            <person name="Cullen D."/>
            <person name="Martin F."/>
            <person name="Rosso M.-N."/>
            <person name="Henrissat B."/>
            <person name="Hibbett D."/>
            <person name="Martinez A.T."/>
            <person name="Grigoriev I.V."/>
        </authorList>
    </citation>
    <scope>NUCLEOTIDE SEQUENCE</scope>
    <source>
        <strain evidence="2">ATCC 90797</strain>
    </source>
</reference>
<comment type="caution">
    <text evidence="2">The sequence shown here is derived from an EMBL/GenBank/DDBJ whole genome shotgun (WGS) entry which is preliminary data.</text>
</comment>
<evidence type="ECO:0000313" key="3">
    <source>
        <dbReference type="Proteomes" id="UP000807025"/>
    </source>
</evidence>
<protein>
    <submittedName>
        <fullName evidence="2">Uncharacterized protein</fullName>
    </submittedName>
</protein>
<keyword evidence="3" id="KW-1185">Reference proteome</keyword>
<dbReference type="Proteomes" id="UP000807025">
    <property type="component" value="Unassembled WGS sequence"/>
</dbReference>
<accession>A0A9P5ZWW9</accession>
<keyword evidence="1" id="KW-0472">Membrane</keyword>
<keyword evidence="1" id="KW-0812">Transmembrane</keyword>
<evidence type="ECO:0000256" key="1">
    <source>
        <dbReference type="SAM" id="Phobius"/>
    </source>
</evidence>
<name>A0A9P5ZWW9_PLEER</name>
<sequence>METADEDTATASRSALCKLLRTTNSGQHTTITPRHAHPLYCNAVGSEYVSWRLVELSSISISKDVAKSMLVVLRRLRLCGEIDKTRRFLPWALAPQVFALTCAAGCLVLRIR</sequence>
<dbReference type="EMBL" id="MU154580">
    <property type="protein sequence ID" value="KAF9493829.1"/>
    <property type="molecule type" value="Genomic_DNA"/>
</dbReference>
<proteinExistence type="predicted"/>
<keyword evidence="1" id="KW-1133">Transmembrane helix</keyword>
<dbReference type="AlphaFoldDB" id="A0A9P5ZWW9"/>